<protein>
    <submittedName>
        <fullName evidence="1">Uncharacterized protein</fullName>
    </submittedName>
</protein>
<dbReference type="Proteomes" id="UP000320762">
    <property type="component" value="Unassembled WGS sequence"/>
</dbReference>
<proteinExistence type="predicted"/>
<comment type="caution">
    <text evidence="1">The sequence shown here is derived from an EMBL/GenBank/DDBJ whole genome shotgun (WGS) entry which is preliminary data.</text>
</comment>
<accession>A0A550CCV6</accession>
<sequence>MFPLTALPLKGTYQTIRGRLIIPRAQAQNQVEHEPSWLNREEPTLQEVPGTEDCASCSHMPTVDADATRPQNGSSHFRC</sequence>
<dbReference type="EMBL" id="VDMD01000012">
    <property type="protein sequence ID" value="TRM62638.1"/>
    <property type="molecule type" value="Genomic_DNA"/>
</dbReference>
<keyword evidence="2" id="KW-1185">Reference proteome</keyword>
<organism evidence="1 2">
    <name type="scientific">Schizophyllum amplum</name>
    <dbReference type="NCBI Taxonomy" id="97359"/>
    <lineage>
        <taxon>Eukaryota</taxon>
        <taxon>Fungi</taxon>
        <taxon>Dikarya</taxon>
        <taxon>Basidiomycota</taxon>
        <taxon>Agaricomycotina</taxon>
        <taxon>Agaricomycetes</taxon>
        <taxon>Agaricomycetidae</taxon>
        <taxon>Agaricales</taxon>
        <taxon>Schizophyllaceae</taxon>
        <taxon>Schizophyllum</taxon>
    </lineage>
</organism>
<gene>
    <name evidence="1" type="ORF">BD626DRAFT_498003</name>
</gene>
<reference evidence="1 2" key="1">
    <citation type="journal article" date="2019" name="New Phytol.">
        <title>Comparative genomics reveals unique wood-decay strategies and fruiting body development in the Schizophyllaceae.</title>
        <authorList>
            <person name="Almasi E."/>
            <person name="Sahu N."/>
            <person name="Krizsan K."/>
            <person name="Balint B."/>
            <person name="Kovacs G.M."/>
            <person name="Kiss B."/>
            <person name="Cseklye J."/>
            <person name="Drula E."/>
            <person name="Henrissat B."/>
            <person name="Nagy I."/>
            <person name="Chovatia M."/>
            <person name="Adam C."/>
            <person name="LaButti K."/>
            <person name="Lipzen A."/>
            <person name="Riley R."/>
            <person name="Grigoriev I.V."/>
            <person name="Nagy L.G."/>
        </authorList>
    </citation>
    <scope>NUCLEOTIDE SEQUENCE [LARGE SCALE GENOMIC DNA]</scope>
    <source>
        <strain evidence="1 2">NL-1724</strain>
    </source>
</reference>
<evidence type="ECO:0000313" key="2">
    <source>
        <dbReference type="Proteomes" id="UP000320762"/>
    </source>
</evidence>
<evidence type="ECO:0000313" key="1">
    <source>
        <dbReference type="EMBL" id="TRM62638.1"/>
    </source>
</evidence>
<name>A0A550CCV6_9AGAR</name>
<dbReference type="AlphaFoldDB" id="A0A550CCV6"/>